<evidence type="ECO:0000256" key="8">
    <source>
        <dbReference type="ARBA" id="ARBA00022967"/>
    </source>
</evidence>
<dbReference type="InterPro" id="IPR000283">
    <property type="entry name" value="NADH_UbQ_OxRdtase_75kDa_su_CS"/>
</dbReference>
<gene>
    <name evidence="17" type="ORF">IAA66_08415</name>
</gene>
<dbReference type="EMBL" id="DVFI01000114">
    <property type="protein sequence ID" value="HIQ63589.1"/>
    <property type="molecule type" value="Genomic_DNA"/>
</dbReference>
<feature type="domain" description="4Fe-4S ferredoxin-type" evidence="15">
    <location>
        <begin position="185"/>
        <end position="214"/>
    </location>
</feature>
<dbReference type="PANTHER" id="PTHR11615">
    <property type="entry name" value="NITRATE, FORMATE, IRON DEHYDROGENASE"/>
    <property type="match status" value="1"/>
</dbReference>
<dbReference type="NCBIfam" id="TIGR02512">
    <property type="entry name" value="FeFe_hydrog_A"/>
    <property type="match status" value="1"/>
</dbReference>
<keyword evidence="4" id="KW-0004">4Fe-4S</keyword>
<evidence type="ECO:0000256" key="12">
    <source>
        <dbReference type="ARBA" id="ARBA00023136"/>
    </source>
</evidence>
<dbReference type="PROSITE" id="PS00641">
    <property type="entry name" value="COMPLEX1_75K_1"/>
    <property type="match status" value="1"/>
</dbReference>
<sequence length="604" mass="65762">MAEKEKSIHLTINGKPVVAKEGQTILQAAQDSNIYIPSLCYLEGVHQFGGCRMCMVEVEGARTLVAACMVQAKEGMVVKTNSAKARHARKLNCELILSDHPQDCLSCRRSGNCELQHLAQYLGITEARFKGEMSQGIVDVTPSIKRDTNKCILCRRCVSVCNEVQKVGVLNAQNRGFKTVIGPAGGKSLNDVDCTNCGQCVAACPVNALSGTGSIPQVWEAINDPNKRVIVQVAPAVRVGIGEEFGLPTGTPVTGKLATALKELMFDDVFDTNYAADLTIMEEGSEFLSRAKAVLQGGKATLPMITSCSPGWIKFLEHRYPQCIANLSTCKSPHMMMGAIIKSYYAQKLGIDPKDMYVVSVMPCTAKKFEITRPEMQNGGLPNVDAVITTRELAHMIREAGLDFANLPESSFDAPLGISSGAADIFGVTGGVMEAALRTVYELVTGRELPFKGLHVTPIEGNEQIKKAELKLENCLPHYSYLEGFVVKVAVTSGFAGADILMKEIASGKAEYHFVEVMGCPGGCIVGGGQPRATVRAAWNERAKGIYHEDDNKKLRKSHENPAIQKLYSEFLLEPLGHKSHDLLHTHYTPRGRYNELLPQEDKE</sequence>
<keyword evidence="10" id="KW-0411">Iron-sulfur</keyword>
<keyword evidence="12" id="KW-0472">Membrane</keyword>
<dbReference type="InterPro" id="IPR050340">
    <property type="entry name" value="Cytosolic_Fe-S_CAF"/>
</dbReference>
<dbReference type="InterPro" id="IPR013352">
    <property type="entry name" value="Fe_hydrogenase_subset"/>
</dbReference>
<dbReference type="CDD" id="cd00207">
    <property type="entry name" value="fer2"/>
    <property type="match status" value="1"/>
</dbReference>
<dbReference type="NCBIfam" id="NF040763">
    <property type="entry name" value="FeFe_hydrog_A6"/>
    <property type="match status" value="1"/>
</dbReference>
<dbReference type="FunFam" id="3.10.20.740:FF:000004">
    <property type="entry name" value="NADH-quinone oxidoreductase"/>
    <property type="match status" value="1"/>
</dbReference>
<accession>A0A9D1CKC6</accession>
<dbReference type="InterPro" id="IPR017896">
    <property type="entry name" value="4Fe4S_Fe-S-bd"/>
</dbReference>
<evidence type="ECO:0000256" key="7">
    <source>
        <dbReference type="ARBA" id="ARBA00022737"/>
    </source>
</evidence>
<evidence type="ECO:0000256" key="10">
    <source>
        <dbReference type="ARBA" id="ARBA00023014"/>
    </source>
</evidence>
<dbReference type="PROSITE" id="PS51839">
    <property type="entry name" value="4FE4S_HC3"/>
    <property type="match status" value="1"/>
</dbReference>
<comment type="cofactor">
    <cofactor evidence="13">
        <name>[2Fe-2S] cluster</name>
        <dbReference type="ChEBI" id="CHEBI:190135"/>
    </cofactor>
</comment>
<dbReference type="SUPFAM" id="SSF54292">
    <property type="entry name" value="2Fe-2S ferredoxin-like"/>
    <property type="match status" value="1"/>
</dbReference>
<dbReference type="Gene3D" id="3.10.20.740">
    <property type="match status" value="1"/>
</dbReference>
<feature type="domain" description="2Fe-2S ferredoxin-type" evidence="14">
    <location>
        <begin position="6"/>
        <end position="84"/>
    </location>
</feature>
<dbReference type="InterPro" id="IPR004108">
    <property type="entry name" value="Fe_hydrogenase_lsu_C"/>
</dbReference>
<keyword evidence="6" id="KW-0479">Metal-binding</keyword>
<dbReference type="Pfam" id="PF02906">
    <property type="entry name" value="Fe_hyd_lg_C"/>
    <property type="match status" value="1"/>
</dbReference>
<evidence type="ECO:0000256" key="5">
    <source>
        <dbReference type="ARBA" id="ARBA00022714"/>
    </source>
</evidence>
<dbReference type="InterPro" id="IPR049830">
    <property type="entry name" value="HndD"/>
</dbReference>
<evidence type="ECO:0000256" key="1">
    <source>
        <dbReference type="ARBA" id="ARBA00001966"/>
    </source>
</evidence>
<dbReference type="SMART" id="SM00902">
    <property type="entry name" value="Fe_hyd_SSU"/>
    <property type="match status" value="1"/>
</dbReference>
<evidence type="ECO:0000256" key="3">
    <source>
        <dbReference type="ARBA" id="ARBA00005404"/>
    </source>
</evidence>
<dbReference type="Gene3D" id="3.30.70.20">
    <property type="match status" value="1"/>
</dbReference>
<organism evidence="17 18">
    <name type="scientific">Candidatus Avichristensenella intestinipullorum</name>
    <dbReference type="NCBI Taxonomy" id="2840693"/>
    <lineage>
        <taxon>Bacteria</taxon>
        <taxon>Bacillati</taxon>
        <taxon>Bacillota</taxon>
        <taxon>Clostridia</taxon>
        <taxon>Candidatus Avichristensenella</taxon>
    </lineage>
</organism>
<dbReference type="PROSITE" id="PS51379">
    <property type="entry name" value="4FE4S_FER_2"/>
    <property type="match status" value="2"/>
</dbReference>
<evidence type="ECO:0000313" key="17">
    <source>
        <dbReference type="EMBL" id="HIQ63589.1"/>
    </source>
</evidence>
<dbReference type="Pfam" id="PF10588">
    <property type="entry name" value="NADH-G_4Fe-4S_3"/>
    <property type="match status" value="1"/>
</dbReference>
<feature type="domain" description="4Fe-4S ferredoxin-type" evidence="15">
    <location>
        <begin position="142"/>
        <end position="172"/>
    </location>
</feature>
<dbReference type="PROSITE" id="PS00198">
    <property type="entry name" value="4FE4S_FER_1"/>
    <property type="match status" value="1"/>
</dbReference>
<evidence type="ECO:0000256" key="11">
    <source>
        <dbReference type="ARBA" id="ARBA00023027"/>
    </source>
</evidence>
<dbReference type="Pfam" id="PF02256">
    <property type="entry name" value="Fe_hyd_SSU"/>
    <property type="match status" value="1"/>
</dbReference>
<evidence type="ECO:0000313" key="18">
    <source>
        <dbReference type="Proteomes" id="UP000886819"/>
    </source>
</evidence>
<dbReference type="GO" id="GO:0051539">
    <property type="term" value="F:4 iron, 4 sulfur cluster binding"/>
    <property type="evidence" value="ECO:0007669"/>
    <property type="project" value="UniProtKB-KW"/>
</dbReference>
<keyword evidence="9" id="KW-0408">Iron</keyword>
<dbReference type="SMART" id="SM00929">
    <property type="entry name" value="NADH-G_4Fe-4S_3"/>
    <property type="match status" value="1"/>
</dbReference>
<evidence type="ECO:0000259" key="16">
    <source>
        <dbReference type="PROSITE" id="PS51839"/>
    </source>
</evidence>
<evidence type="ECO:0000256" key="2">
    <source>
        <dbReference type="ARBA" id="ARBA00004370"/>
    </source>
</evidence>
<dbReference type="Gene3D" id="3.40.50.1780">
    <property type="match status" value="1"/>
</dbReference>
<dbReference type="Pfam" id="PF13510">
    <property type="entry name" value="Fer2_4"/>
    <property type="match status" value="1"/>
</dbReference>
<dbReference type="AlphaFoldDB" id="A0A9D1CKC6"/>
<keyword evidence="7" id="KW-0677">Repeat</keyword>
<evidence type="ECO:0000256" key="13">
    <source>
        <dbReference type="ARBA" id="ARBA00034078"/>
    </source>
</evidence>
<keyword evidence="8" id="KW-1278">Translocase</keyword>
<protein>
    <submittedName>
        <fullName evidence="17">Iron hydrogenase small subunit</fullName>
    </submittedName>
</protein>
<proteinExistence type="inferred from homology"/>
<dbReference type="InterPro" id="IPR009016">
    <property type="entry name" value="Fe_hydrogenase"/>
</dbReference>
<dbReference type="InterPro" id="IPR001041">
    <property type="entry name" value="2Fe-2S_ferredoxin-type"/>
</dbReference>
<dbReference type="GO" id="GO:0005506">
    <property type="term" value="F:iron ion binding"/>
    <property type="evidence" value="ECO:0007669"/>
    <property type="project" value="InterPro"/>
</dbReference>
<comment type="cofactor">
    <cofactor evidence="1">
        <name>[4Fe-4S] cluster</name>
        <dbReference type="ChEBI" id="CHEBI:49883"/>
    </cofactor>
</comment>
<reference evidence="17" key="2">
    <citation type="journal article" date="2021" name="PeerJ">
        <title>Extensive microbial diversity within the chicken gut microbiome revealed by metagenomics and culture.</title>
        <authorList>
            <person name="Gilroy R."/>
            <person name="Ravi A."/>
            <person name="Getino M."/>
            <person name="Pursley I."/>
            <person name="Horton D.L."/>
            <person name="Alikhan N.F."/>
            <person name="Baker D."/>
            <person name="Gharbi K."/>
            <person name="Hall N."/>
            <person name="Watson M."/>
            <person name="Adriaenssens E.M."/>
            <person name="Foster-Nyarko E."/>
            <person name="Jarju S."/>
            <person name="Secka A."/>
            <person name="Antonio M."/>
            <person name="Oren A."/>
            <person name="Chaudhuri R.R."/>
            <person name="La Ragione R."/>
            <person name="Hildebrand F."/>
            <person name="Pallen M.J."/>
        </authorList>
    </citation>
    <scope>NUCLEOTIDE SEQUENCE</scope>
    <source>
        <strain evidence="17">ChiHile30-977</strain>
    </source>
</reference>
<keyword evidence="5" id="KW-0001">2Fe-2S</keyword>
<dbReference type="InterPro" id="IPR003149">
    <property type="entry name" value="Fe_hydrogenase_ssu"/>
</dbReference>
<evidence type="ECO:0000259" key="15">
    <source>
        <dbReference type="PROSITE" id="PS51379"/>
    </source>
</evidence>
<evidence type="ECO:0000256" key="6">
    <source>
        <dbReference type="ARBA" id="ARBA00022723"/>
    </source>
</evidence>
<dbReference type="FunFam" id="3.30.70.20:FF:000035">
    <property type="entry name" value="Iron hydrogenase 1"/>
    <property type="match status" value="1"/>
</dbReference>
<reference evidence="17" key="1">
    <citation type="submission" date="2020-10" db="EMBL/GenBank/DDBJ databases">
        <authorList>
            <person name="Gilroy R."/>
        </authorList>
    </citation>
    <scope>NUCLEOTIDE SEQUENCE</scope>
    <source>
        <strain evidence="17">ChiHile30-977</strain>
    </source>
</reference>
<dbReference type="SUPFAM" id="SSF54862">
    <property type="entry name" value="4Fe-4S ferredoxins"/>
    <property type="match status" value="1"/>
</dbReference>
<dbReference type="Gene3D" id="3.40.950.10">
    <property type="entry name" value="Fe-only Hydrogenase (Larger Subunit), Chain L, domain 3"/>
    <property type="match status" value="1"/>
</dbReference>
<evidence type="ECO:0000256" key="4">
    <source>
        <dbReference type="ARBA" id="ARBA00022485"/>
    </source>
</evidence>
<dbReference type="PROSITE" id="PS51085">
    <property type="entry name" value="2FE2S_FER_2"/>
    <property type="match status" value="1"/>
</dbReference>
<comment type="similarity">
    <text evidence="3">Belongs to the complex I 75 kDa subunit family.</text>
</comment>
<dbReference type="GO" id="GO:0008901">
    <property type="term" value="F:ferredoxin hydrogenase activity"/>
    <property type="evidence" value="ECO:0007669"/>
    <property type="project" value="InterPro"/>
</dbReference>
<dbReference type="InterPro" id="IPR017900">
    <property type="entry name" value="4Fe4S_Fe_S_CS"/>
</dbReference>
<dbReference type="Proteomes" id="UP000886819">
    <property type="component" value="Unassembled WGS sequence"/>
</dbReference>
<dbReference type="Pfam" id="PF12838">
    <property type="entry name" value="Fer4_7"/>
    <property type="match status" value="1"/>
</dbReference>
<name>A0A9D1CKC6_9FIRM</name>
<evidence type="ECO:0000259" key="14">
    <source>
        <dbReference type="PROSITE" id="PS51085"/>
    </source>
</evidence>
<dbReference type="InterPro" id="IPR036991">
    <property type="entry name" value="Fe_hydrogenase_ssu_sf"/>
</dbReference>
<dbReference type="GO" id="GO:0051537">
    <property type="term" value="F:2 iron, 2 sulfur cluster binding"/>
    <property type="evidence" value="ECO:0007669"/>
    <property type="project" value="UniProtKB-KW"/>
</dbReference>
<dbReference type="GO" id="GO:0016020">
    <property type="term" value="C:membrane"/>
    <property type="evidence" value="ECO:0007669"/>
    <property type="project" value="UniProtKB-SubCell"/>
</dbReference>
<keyword evidence="11" id="KW-0520">NAD</keyword>
<dbReference type="GO" id="GO:0042773">
    <property type="term" value="P:ATP synthesis coupled electron transport"/>
    <property type="evidence" value="ECO:0007669"/>
    <property type="project" value="InterPro"/>
</dbReference>
<dbReference type="InterPro" id="IPR036010">
    <property type="entry name" value="2Fe-2S_ferredoxin-like_sf"/>
</dbReference>
<dbReference type="SUPFAM" id="SSF53920">
    <property type="entry name" value="Fe-only hydrogenase"/>
    <property type="match status" value="1"/>
</dbReference>
<comment type="subcellular location">
    <subcellularLocation>
        <location evidence="2">Membrane</location>
    </subcellularLocation>
</comment>
<dbReference type="Gene3D" id="4.10.260.20">
    <property type="entry name" value="Iron hydrogenase, small subunit"/>
    <property type="match status" value="1"/>
</dbReference>
<evidence type="ECO:0000256" key="9">
    <source>
        <dbReference type="ARBA" id="ARBA00023004"/>
    </source>
</evidence>
<feature type="domain" description="4Fe-4S His(Cys)3-ligated-type" evidence="16">
    <location>
        <begin position="84"/>
        <end position="123"/>
    </location>
</feature>
<dbReference type="InterPro" id="IPR019574">
    <property type="entry name" value="NADH_UbQ_OxRdtase_Gsu_4Fe4S-bd"/>
</dbReference>
<comment type="caution">
    <text evidence="17">The sequence shown here is derived from an EMBL/GenBank/DDBJ whole genome shotgun (WGS) entry which is preliminary data.</text>
</comment>
<dbReference type="GO" id="GO:0008137">
    <property type="term" value="F:NADH dehydrogenase (ubiquinone) activity"/>
    <property type="evidence" value="ECO:0007669"/>
    <property type="project" value="InterPro"/>
</dbReference>